<keyword evidence="3" id="KW-1185">Reference proteome</keyword>
<feature type="transmembrane region" description="Helical" evidence="1">
    <location>
        <begin position="245"/>
        <end position="268"/>
    </location>
</feature>
<feature type="transmembrane region" description="Helical" evidence="1">
    <location>
        <begin position="112"/>
        <end position="138"/>
    </location>
</feature>
<keyword evidence="1" id="KW-0472">Membrane</keyword>
<dbReference type="PANTHER" id="PTHR33133:SF1">
    <property type="entry name" value="EXPRESSED PROTEIN-RELATED"/>
    <property type="match status" value="1"/>
</dbReference>
<accession>A0AAE0APX7</accession>
<dbReference type="PANTHER" id="PTHR33133">
    <property type="entry name" value="OS08G0107100 PROTEIN-RELATED"/>
    <property type="match status" value="1"/>
</dbReference>
<feature type="transmembrane region" description="Helical" evidence="1">
    <location>
        <begin position="46"/>
        <end position="68"/>
    </location>
</feature>
<dbReference type="AlphaFoldDB" id="A0AAE0APX7"/>
<protein>
    <submittedName>
        <fullName evidence="2">Uncharacterized protein</fullName>
    </submittedName>
</protein>
<evidence type="ECO:0000313" key="2">
    <source>
        <dbReference type="EMBL" id="KAK3221580.1"/>
    </source>
</evidence>
<evidence type="ECO:0000313" key="3">
    <source>
        <dbReference type="Proteomes" id="UP001281410"/>
    </source>
</evidence>
<feature type="transmembrane region" description="Helical" evidence="1">
    <location>
        <begin position="159"/>
        <end position="185"/>
    </location>
</feature>
<proteinExistence type="predicted"/>
<sequence length="336" mass="38368">MSLKHKKNLKNIIYLFHHYHIMDSYMLLGFVGILREVPKMLCKNRQLMACLTLLILSIYSIFFLSNFFSIKPLLFDIFKSGLVIATDPTTPQLAYLVIRIKQDISVFIGLEWIFILISTITSLFFATATIILSAVLHGGKNLSAKELLFWTIRSIKRPFYTWFYTTLFALGYNFFFLANLLPMVLIVQNPFAVKALCIILVILASVLYIYLAVVWILALVISVLEEKSGIEALGKAAQLVNGMQVHGFLLNLLYTILVCVLFQGIRLIPIKQSSLFHITIGLLVVNSTRLVWMFGLMAFTVFYHQCKKTHGEEVELQVSFEYSKIANTLFLDENIP</sequence>
<feature type="transmembrane region" description="Helical" evidence="1">
    <location>
        <begin position="12"/>
        <end position="34"/>
    </location>
</feature>
<feature type="transmembrane region" description="Helical" evidence="1">
    <location>
        <begin position="274"/>
        <end position="303"/>
    </location>
</feature>
<organism evidence="2 3">
    <name type="scientific">Dipteronia sinensis</name>
    <dbReference type="NCBI Taxonomy" id="43782"/>
    <lineage>
        <taxon>Eukaryota</taxon>
        <taxon>Viridiplantae</taxon>
        <taxon>Streptophyta</taxon>
        <taxon>Embryophyta</taxon>
        <taxon>Tracheophyta</taxon>
        <taxon>Spermatophyta</taxon>
        <taxon>Magnoliopsida</taxon>
        <taxon>eudicotyledons</taxon>
        <taxon>Gunneridae</taxon>
        <taxon>Pentapetalae</taxon>
        <taxon>rosids</taxon>
        <taxon>malvids</taxon>
        <taxon>Sapindales</taxon>
        <taxon>Sapindaceae</taxon>
        <taxon>Hippocastanoideae</taxon>
        <taxon>Acereae</taxon>
        <taxon>Dipteronia</taxon>
    </lineage>
</organism>
<keyword evidence="1" id="KW-1133">Transmembrane helix</keyword>
<dbReference type="Proteomes" id="UP001281410">
    <property type="component" value="Unassembled WGS sequence"/>
</dbReference>
<evidence type="ECO:0000256" key="1">
    <source>
        <dbReference type="SAM" id="Phobius"/>
    </source>
</evidence>
<comment type="caution">
    <text evidence="2">The sequence shown here is derived from an EMBL/GenBank/DDBJ whole genome shotgun (WGS) entry which is preliminary data.</text>
</comment>
<reference evidence="2" key="1">
    <citation type="journal article" date="2023" name="Plant J.">
        <title>Genome sequences and population genomics provide insights into the demographic history, inbreeding, and mutation load of two 'living fossil' tree species of Dipteronia.</title>
        <authorList>
            <person name="Feng Y."/>
            <person name="Comes H.P."/>
            <person name="Chen J."/>
            <person name="Zhu S."/>
            <person name="Lu R."/>
            <person name="Zhang X."/>
            <person name="Li P."/>
            <person name="Qiu J."/>
            <person name="Olsen K.M."/>
            <person name="Qiu Y."/>
        </authorList>
    </citation>
    <scope>NUCLEOTIDE SEQUENCE</scope>
    <source>
        <strain evidence="2">NBL</strain>
    </source>
</reference>
<feature type="transmembrane region" description="Helical" evidence="1">
    <location>
        <begin position="191"/>
        <end position="224"/>
    </location>
</feature>
<gene>
    <name evidence="2" type="ORF">Dsin_008605</name>
</gene>
<keyword evidence="1" id="KW-0812">Transmembrane</keyword>
<dbReference type="EMBL" id="JANJYJ010000003">
    <property type="protein sequence ID" value="KAK3221580.1"/>
    <property type="molecule type" value="Genomic_DNA"/>
</dbReference>
<name>A0AAE0APX7_9ROSI</name>